<proteinExistence type="predicted"/>
<evidence type="ECO:0000313" key="1">
    <source>
        <dbReference type="EMBL" id="ATI21084.1"/>
    </source>
</evidence>
<dbReference type="EMBL" id="MF467280">
    <property type="protein sequence ID" value="ATI21084.1"/>
    <property type="molecule type" value="Genomic_DNA"/>
</dbReference>
<dbReference type="KEGG" id="vg:65100345"/>
<keyword evidence="2" id="KW-1185">Reference proteome</keyword>
<accession>A0A2C9DSV1</accession>
<protein>
    <submittedName>
        <fullName evidence="1">Uncharacterized protein</fullName>
    </submittedName>
</protein>
<organism evidence="1">
    <name type="scientific">Western grey kangaroopox virus</name>
    <dbReference type="NCBI Taxonomy" id="1566307"/>
    <lineage>
        <taxon>Viruses</taxon>
        <taxon>Varidnaviria</taxon>
        <taxon>Bamfordvirae</taxon>
        <taxon>Nucleocytoviricota</taxon>
        <taxon>Pokkesviricetes</taxon>
        <taxon>Chitovirales</taxon>
        <taxon>Poxviridae</taxon>
        <taxon>Chordopoxvirinae</taxon>
        <taxon>Macropopoxvirus</taxon>
        <taxon>Macropopoxvirus mfuliginosuspox</taxon>
        <taxon>Western kangaroopox virus</taxon>
    </lineage>
</organism>
<sequence>MSKFNVNQAYLGTLWASVPQLGRYAASPGNHHALAPSNPCQFLARFGGDARFRSNSMSFLK</sequence>
<evidence type="ECO:0000313" key="2">
    <source>
        <dbReference type="Proteomes" id="UP000318778"/>
    </source>
</evidence>
<name>A0A2C9DSV1_9POXV</name>
<dbReference type="GeneID" id="65100345"/>
<dbReference type="RefSeq" id="YP_010085274.1">
    <property type="nucleotide sequence ID" value="NC_055228.1"/>
</dbReference>
<reference evidence="1" key="1">
    <citation type="journal article" date="2017" name="Virus Res.">
        <title>Complete genomic characterisation of two novel poxviruses (WKPV and EKPV) from western and eastern grey kangaroos.</title>
        <authorList>
            <person name="Bennett M."/>
            <person name="Tu S.L."/>
            <person name="Upton C."/>
            <person name="McArtor C."/>
            <person name="Gillett A."/>
            <person name="Laird T."/>
            <person name="O'Dea M."/>
        </authorList>
    </citation>
    <scope>NUCLEOTIDE SEQUENCE [LARGE SCALE GENOMIC DNA]</scope>
    <source>
        <strain evidence="1">Western Australia</strain>
    </source>
</reference>
<dbReference type="Proteomes" id="UP000318778">
    <property type="component" value="Segment"/>
</dbReference>